<dbReference type="Gene3D" id="1.25.40.10">
    <property type="entry name" value="Tetratricopeptide repeat domain"/>
    <property type="match status" value="3"/>
</dbReference>
<reference evidence="1" key="1">
    <citation type="submission" date="2018-05" db="EMBL/GenBank/DDBJ databases">
        <authorList>
            <person name="Lanie J.A."/>
            <person name="Ng W.-L."/>
            <person name="Kazmierczak K.M."/>
            <person name="Andrzejewski T.M."/>
            <person name="Davidsen T.M."/>
            <person name="Wayne K.J."/>
            <person name="Tettelin H."/>
            <person name="Glass J.I."/>
            <person name="Rusch D."/>
            <person name="Podicherti R."/>
            <person name="Tsui H.-C.T."/>
            <person name="Winkler M.E."/>
        </authorList>
    </citation>
    <scope>NUCLEOTIDE SEQUENCE</scope>
</reference>
<protein>
    <submittedName>
        <fullName evidence="1">Uncharacterized protein</fullName>
    </submittedName>
</protein>
<dbReference type="SUPFAM" id="SSF48452">
    <property type="entry name" value="TPR-like"/>
    <property type="match status" value="2"/>
</dbReference>
<dbReference type="PANTHER" id="PTHR12558:SF13">
    <property type="entry name" value="CELL DIVISION CYCLE PROTEIN 27 HOMOLOG"/>
    <property type="match status" value="1"/>
</dbReference>
<accession>A0A381QUT2</accession>
<sequence length="451" mass="53024">MFREYKESVLKFEDMLRTNTNLYFDSTEFINITHHYIDNANFSLAEKAISMGLQQHPNNIDLMLLSSELLIFNSNYDDAYKILDFVEEIDPINKEVYLQKATIYSKNNLGQKAIEILKKALDFSDDKYEIWNMIGMEFLLLEEYNSAIPFFEKCIKNDPDDYQSLYNLIFCYENINRHKDSIVILNDILEKNPYSKIAWHQLGKIYSKLNMNKEAISSFDFAIISDDEFTSAYIEKGKLFEKEGKYNEAINNYKITIRLNEPNSFIIMRIGLCYLKLKNYKLGRKFLKKAIRIDSTNESAWIELIDLYLKDDNYRQASYLIDKAINSNQESIKILKKSFEINYKKGSFIQAIKNAENLIELGDLKWNNWKNIIKCLIKIKSWDKALKTGLKAKKIFPKKVYLDYLISGCLIKLGKKNEAIYFFQNAKKIKKIPQKLAENFPELANEKIFLS</sequence>
<dbReference type="Pfam" id="PF13181">
    <property type="entry name" value="TPR_8"/>
    <property type="match status" value="3"/>
</dbReference>
<dbReference type="SMART" id="SM00028">
    <property type="entry name" value="TPR"/>
    <property type="match status" value="9"/>
</dbReference>
<organism evidence="1">
    <name type="scientific">marine metagenome</name>
    <dbReference type="NCBI Taxonomy" id="408172"/>
    <lineage>
        <taxon>unclassified sequences</taxon>
        <taxon>metagenomes</taxon>
        <taxon>ecological metagenomes</taxon>
    </lineage>
</organism>
<gene>
    <name evidence="1" type="ORF">METZ01_LOCUS35252</name>
</gene>
<evidence type="ECO:0000313" key="1">
    <source>
        <dbReference type="EMBL" id="SUZ82398.1"/>
    </source>
</evidence>
<dbReference type="PANTHER" id="PTHR12558">
    <property type="entry name" value="CELL DIVISION CYCLE 16,23,27"/>
    <property type="match status" value="1"/>
</dbReference>
<dbReference type="InterPro" id="IPR011990">
    <property type="entry name" value="TPR-like_helical_dom_sf"/>
</dbReference>
<proteinExistence type="predicted"/>
<dbReference type="EMBL" id="UINC01001505">
    <property type="protein sequence ID" value="SUZ82398.1"/>
    <property type="molecule type" value="Genomic_DNA"/>
</dbReference>
<name>A0A381QUT2_9ZZZZ</name>
<dbReference type="PROSITE" id="PS50005">
    <property type="entry name" value="TPR"/>
    <property type="match status" value="3"/>
</dbReference>
<dbReference type="InterPro" id="IPR019734">
    <property type="entry name" value="TPR_rpt"/>
</dbReference>
<dbReference type="AlphaFoldDB" id="A0A381QUT2"/>
<dbReference type="Pfam" id="PF14559">
    <property type="entry name" value="TPR_19"/>
    <property type="match status" value="1"/>
</dbReference>